<proteinExistence type="predicted"/>
<accession>B4S5R8</accession>
<dbReference type="eggNOG" id="COG1573">
    <property type="taxonomic scope" value="Bacteria"/>
</dbReference>
<dbReference type="KEGG" id="paa:Paes_2110"/>
<sequence>MSQKNTKEKELLRLAKLRQTTRYDGYNSICDYEGGYYECDYVSPYSKSANNVDADVFVVLQDWSSDDNMHGMCPETNRLGHTPSVGTNIRLIEYLKRYLDVDLKDTYATNLFPFIKMGGMSANIPIKDMRRAAKEFTLPMVEIINPKIVIALGRKTYNALWDCCDDKKETAEDSFKYGATKIFHQPHPAARISNLEKQKRWLAMKNYLDVCKDV</sequence>
<protein>
    <submittedName>
        <fullName evidence="1">Mrr restriction system protein-like protein</fullName>
    </submittedName>
</protein>
<dbReference type="EMBL" id="CP001108">
    <property type="protein sequence ID" value="ACF47115.1"/>
    <property type="molecule type" value="Genomic_DNA"/>
</dbReference>
<dbReference type="AlphaFoldDB" id="B4S5R8"/>
<reference evidence="1" key="1">
    <citation type="submission" date="2008-06" db="EMBL/GenBank/DDBJ databases">
        <title>Complete sequence of chromosome of Prosthecochloris aestuarii DSM 271.</title>
        <authorList>
            <consortium name="US DOE Joint Genome Institute"/>
            <person name="Lucas S."/>
            <person name="Copeland A."/>
            <person name="Lapidus A."/>
            <person name="Glavina del Rio T."/>
            <person name="Dalin E."/>
            <person name="Tice H."/>
            <person name="Bruce D."/>
            <person name="Goodwin L."/>
            <person name="Pitluck S."/>
            <person name="Schmutz J."/>
            <person name="Larimer F."/>
            <person name="Land M."/>
            <person name="Hauser L."/>
            <person name="Kyrpides N."/>
            <person name="Anderson I."/>
            <person name="Liu Z."/>
            <person name="Li T."/>
            <person name="Zhao F."/>
            <person name="Overmann J."/>
            <person name="Bryant D.A."/>
            <person name="Richardson P."/>
        </authorList>
    </citation>
    <scope>NUCLEOTIDE SEQUENCE [LARGE SCALE GENOMIC DNA]</scope>
    <source>
        <strain evidence="1">DSM 271</strain>
    </source>
</reference>
<dbReference type="SUPFAM" id="SSF52141">
    <property type="entry name" value="Uracil-DNA glycosylase-like"/>
    <property type="match status" value="1"/>
</dbReference>
<dbReference type="STRING" id="290512.Paes_2110"/>
<dbReference type="Gene3D" id="3.40.470.10">
    <property type="entry name" value="Uracil-DNA glycosylase-like domain"/>
    <property type="match status" value="1"/>
</dbReference>
<name>B4S5R8_PROA2</name>
<gene>
    <name evidence="1" type="ordered locus">Paes_2110</name>
</gene>
<evidence type="ECO:0000313" key="1">
    <source>
        <dbReference type="EMBL" id="ACF47115.1"/>
    </source>
</evidence>
<organism evidence="1 2">
    <name type="scientific">Prosthecochloris aestuarii (strain DSM 271 / SK 413)</name>
    <dbReference type="NCBI Taxonomy" id="290512"/>
    <lineage>
        <taxon>Bacteria</taxon>
        <taxon>Pseudomonadati</taxon>
        <taxon>Chlorobiota</taxon>
        <taxon>Chlorobiia</taxon>
        <taxon>Chlorobiales</taxon>
        <taxon>Chlorobiaceae</taxon>
        <taxon>Prosthecochloris</taxon>
    </lineage>
</organism>
<evidence type="ECO:0000313" key="2">
    <source>
        <dbReference type="Proteomes" id="UP000002725"/>
    </source>
</evidence>
<dbReference type="Proteomes" id="UP000002725">
    <property type="component" value="Chromosome"/>
</dbReference>
<keyword evidence="2" id="KW-1185">Reference proteome</keyword>
<dbReference type="HOGENOM" id="CLU_1192760_0_0_10"/>
<dbReference type="RefSeq" id="WP_012506647.1">
    <property type="nucleotide sequence ID" value="NC_011059.1"/>
</dbReference>
<dbReference type="InterPro" id="IPR036895">
    <property type="entry name" value="Uracil-DNA_glycosylase-like_sf"/>
</dbReference>